<dbReference type="Gene3D" id="3.30.300.30">
    <property type="match status" value="1"/>
</dbReference>
<evidence type="ECO:0000313" key="1">
    <source>
        <dbReference type="EMBL" id="GAA1274022.1"/>
    </source>
</evidence>
<accession>A0ABN1X1I7</accession>
<evidence type="ECO:0000313" key="2">
    <source>
        <dbReference type="Proteomes" id="UP001500282"/>
    </source>
</evidence>
<dbReference type="EMBL" id="BAAAIH010000018">
    <property type="protein sequence ID" value="GAA1274022.1"/>
    <property type="molecule type" value="Genomic_DNA"/>
</dbReference>
<keyword evidence="2" id="KW-1185">Reference proteome</keyword>
<name>A0ABN1X1I7_9ACTN</name>
<dbReference type="Proteomes" id="UP001500282">
    <property type="component" value="Unassembled WGS sequence"/>
</dbReference>
<reference evidence="1 2" key="1">
    <citation type="journal article" date="2019" name="Int. J. Syst. Evol. Microbiol.">
        <title>The Global Catalogue of Microorganisms (GCM) 10K type strain sequencing project: providing services to taxonomists for standard genome sequencing and annotation.</title>
        <authorList>
            <consortium name="The Broad Institute Genomics Platform"/>
            <consortium name="The Broad Institute Genome Sequencing Center for Infectious Disease"/>
            <person name="Wu L."/>
            <person name="Ma J."/>
        </authorList>
    </citation>
    <scope>NUCLEOTIDE SEQUENCE [LARGE SCALE GENOMIC DNA]</scope>
    <source>
        <strain evidence="1 2">JCM 11448</strain>
    </source>
</reference>
<dbReference type="InterPro" id="IPR045851">
    <property type="entry name" value="AMP-bd_C_sf"/>
</dbReference>
<dbReference type="SUPFAM" id="SSF56801">
    <property type="entry name" value="Acetyl-CoA synthetase-like"/>
    <property type="match status" value="1"/>
</dbReference>
<sequence>MDRAGHSSLAAFFVPLPDLEPGQVAAGIRDRLTRTAPPHLVPSLIVPVDALERTHTGKVDRNATRDRHLGAVVAVR</sequence>
<gene>
    <name evidence="1" type="ORF">GCM10009579_36110</name>
</gene>
<proteinExistence type="predicted"/>
<protein>
    <recommendedName>
        <fullName evidence="3">AMP-binding enzyme C-terminal domain-containing protein</fullName>
    </recommendedName>
</protein>
<comment type="caution">
    <text evidence="1">The sequence shown here is derived from an EMBL/GenBank/DDBJ whole genome shotgun (WGS) entry which is preliminary data.</text>
</comment>
<organism evidence="1 2">
    <name type="scientific">Streptomyces javensis</name>
    <dbReference type="NCBI Taxonomy" id="114698"/>
    <lineage>
        <taxon>Bacteria</taxon>
        <taxon>Bacillati</taxon>
        <taxon>Actinomycetota</taxon>
        <taxon>Actinomycetes</taxon>
        <taxon>Kitasatosporales</taxon>
        <taxon>Streptomycetaceae</taxon>
        <taxon>Streptomyces</taxon>
        <taxon>Streptomyces violaceusniger group</taxon>
    </lineage>
</organism>
<evidence type="ECO:0008006" key="3">
    <source>
        <dbReference type="Google" id="ProtNLM"/>
    </source>
</evidence>